<accession>A0A6C0LV72</accession>
<sequence>MSKKKCKTDLLKRPVKNPDGTIRYCKLSKSKNKQCWPNYKIGSPRTKISSRTGKRVNNCIKRKKSKTITPTKKKSKTYLWMSYSNASKYIKEAKRLGVSKVARSRSGFMGVYKRIGTSKKMKLYPASKTLTWGEKRNAFIKRHNAQYVKNPTYRRWLALIMWAYKPPGKKPE</sequence>
<evidence type="ECO:0000313" key="1">
    <source>
        <dbReference type="EMBL" id="QHU34659.1"/>
    </source>
</evidence>
<dbReference type="EMBL" id="MN740577">
    <property type="protein sequence ID" value="QHU34659.1"/>
    <property type="molecule type" value="Genomic_DNA"/>
</dbReference>
<proteinExistence type="predicted"/>
<dbReference type="AlphaFoldDB" id="A0A6C0LV72"/>
<reference evidence="1" key="1">
    <citation type="journal article" date="2020" name="Nature">
        <title>Giant virus diversity and host interactions through global metagenomics.</title>
        <authorList>
            <person name="Schulz F."/>
            <person name="Roux S."/>
            <person name="Paez-Espino D."/>
            <person name="Jungbluth S."/>
            <person name="Walsh D.A."/>
            <person name="Denef V.J."/>
            <person name="McMahon K.D."/>
            <person name="Konstantinidis K.T."/>
            <person name="Eloe-Fadrosh E.A."/>
            <person name="Kyrpides N.C."/>
            <person name="Woyke T."/>
        </authorList>
    </citation>
    <scope>NUCLEOTIDE SEQUENCE</scope>
    <source>
        <strain evidence="1">GVMAG-S-1016713-169</strain>
    </source>
</reference>
<protein>
    <submittedName>
        <fullName evidence="1">Uncharacterized protein</fullName>
    </submittedName>
</protein>
<name>A0A6C0LV72_9ZZZZ</name>
<organism evidence="1">
    <name type="scientific">viral metagenome</name>
    <dbReference type="NCBI Taxonomy" id="1070528"/>
    <lineage>
        <taxon>unclassified sequences</taxon>
        <taxon>metagenomes</taxon>
        <taxon>organismal metagenomes</taxon>
    </lineage>
</organism>